<proteinExistence type="predicted"/>
<protein>
    <submittedName>
        <fullName evidence="1">Uncharacterized protein</fullName>
    </submittedName>
</protein>
<accession>G2KWL8</accession>
<dbReference type="Proteomes" id="UP000001285">
    <property type="component" value="Chromosome"/>
</dbReference>
<dbReference type="EMBL" id="CP002461">
    <property type="protein sequence ID" value="AEN99543.1"/>
    <property type="molecule type" value="Genomic_DNA"/>
</dbReference>
<name>G2KWL8_FRUST</name>
<dbReference type="STRING" id="714313.LSA_11590"/>
<gene>
    <name evidence="1" type="ordered locus">LSA_11590</name>
</gene>
<dbReference type="AlphaFoldDB" id="G2KWL8"/>
<dbReference type="KEGG" id="lsn:LSA_11590"/>
<organism evidence="1 2">
    <name type="scientific">Fructilactobacillus sanfranciscensis (strain TMW 1.1304)</name>
    <name type="common">Lactobacillus sanfranciscensis</name>
    <dbReference type="NCBI Taxonomy" id="714313"/>
    <lineage>
        <taxon>Bacteria</taxon>
        <taxon>Bacillati</taxon>
        <taxon>Bacillota</taxon>
        <taxon>Bacilli</taxon>
        <taxon>Lactobacillales</taxon>
        <taxon>Lactobacillaceae</taxon>
        <taxon>Fructilactobacillus</taxon>
    </lineage>
</organism>
<dbReference type="HOGENOM" id="CLU_2844425_0_0_9"/>
<reference evidence="1 2" key="1">
    <citation type="journal article" date="2011" name="Microb. Cell Fact.">
        <title>Genomic analysis reveals Lactobacillus sanfranciscensis as stable element in traditional sourdoughs.</title>
        <authorList>
            <person name="Vogel R.F."/>
            <person name="Pavlovic M."/>
            <person name="Ehrmann M.A."/>
            <person name="Wiezer A."/>
            <person name="Liesegang H."/>
            <person name="Offschanka S."/>
            <person name="Voget S."/>
            <person name="Angelov A."/>
            <person name="Bocker G."/>
            <person name="Liebl W."/>
        </authorList>
    </citation>
    <scope>NUCLEOTIDE SEQUENCE [LARGE SCALE GENOMIC DNA]</scope>
    <source>
        <strain evidence="1 2">TMW 1.1304</strain>
    </source>
</reference>
<dbReference type="RefSeq" id="WP_014082400.1">
    <property type="nucleotide sequence ID" value="NC_015978.1"/>
</dbReference>
<keyword evidence="2" id="KW-1185">Reference proteome</keyword>
<evidence type="ECO:0000313" key="1">
    <source>
        <dbReference type="EMBL" id="AEN99543.1"/>
    </source>
</evidence>
<sequence length="65" mass="6984">MVSNPGTLAGYKEAIYDTVVSMLFKDASAHYGHTISLLGVSDWKYGFTDAAISIDHMGANSLTWG</sequence>
<evidence type="ECO:0000313" key="2">
    <source>
        <dbReference type="Proteomes" id="UP000001285"/>
    </source>
</evidence>